<dbReference type="GO" id="GO:0006310">
    <property type="term" value="P:DNA recombination"/>
    <property type="evidence" value="ECO:0007669"/>
    <property type="project" value="UniProtKB-KW"/>
</dbReference>
<gene>
    <name evidence="6" type="ORF">WL73_20205</name>
</gene>
<evidence type="ECO:0000313" key="7">
    <source>
        <dbReference type="Proteomes" id="UP000062998"/>
    </source>
</evidence>
<dbReference type="Proteomes" id="UP000062998">
    <property type="component" value="Unassembled WGS sequence"/>
</dbReference>
<keyword evidence="4" id="KW-0233">DNA recombination</keyword>
<accession>A0A107FVU6</accession>
<evidence type="ECO:0000256" key="1">
    <source>
        <dbReference type="ARBA" id="ARBA00008857"/>
    </source>
</evidence>
<dbReference type="InterPro" id="IPR011010">
    <property type="entry name" value="DNA_brk_join_enz"/>
</dbReference>
<dbReference type="SUPFAM" id="SSF56349">
    <property type="entry name" value="DNA breaking-rejoining enzymes"/>
    <property type="match status" value="1"/>
</dbReference>
<dbReference type="Gene3D" id="1.10.443.10">
    <property type="entry name" value="Intergrase catalytic core"/>
    <property type="match status" value="1"/>
</dbReference>
<reference evidence="6 7" key="1">
    <citation type="submission" date="2015-11" db="EMBL/GenBank/DDBJ databases">
        <title>Expanding the genomic diversity of Burkholderia species for the development of highly accurate diagnostics.</title>
        <authorList>
            <person name="Sahl J."/>
            <person name="Keim P."/>
            <person name="Wagner D."/>
        </authorList>
    </citation>
    <scope>NUCLEOTIDE SEQUENCE [LARGE SCALE GENOMIC DNA]</scope>
    <source>
        <strain evidence="6 7">MSMB2167WGS</strain>
    </source>
</reference>
<evidence type="ECO:0000256" key="3">
    <source>
        <dbReference type="ARBA" id="ARBA00023125"/>
    </source>
</evidence>
<protein>
    <submittedName>
        <fullName evidence="6">Alpha/beta hydrolase</fullName>
    </submittedName>
</protein>
<dbReference type="PANTHER" id="PTHR30629">
    <property type="entry name" value="PROPHAGE INTEGRASE"/>
    <property type="match status" value="1"/>
</dbReference>
<evidence type="ECO:0000256" key="4">
    <source>
        <dbReference type="ARBA" id="ARBA00023172"/>
    </source>
</evidence>
<dbReference type="InterPro" id="IPR025166">
    <property type="entry name" value="Integrase_DNA_bind_dom"/>
</dbReference>
<dbReference type="InterPro" id="IPR038488">
    <property type="entry name" value="Integrase_DNA-bd_sf"/>
</dbReference>
<evidence type="ECO:0000256" key="2">
    <source>
        <dbReference type="ARBA" id="ARBA00022908"/>
    </source>
</evidence>
<organism evidence="6 7">
    <name type="scientific">Burkholderia ubonensis</name>
    <dbReference type="NCBI Taxonomy" id="101571"/>
    <lineage>
        <taxon>Bacteria</taxon>
        <taxon>Pseudomonadati</taxon>
        <taxon>Pseudomonadota</taxon>
        <taxon>Betaproteobacteria</taxon>
        <taxon>Burkholderiales</taxon>
        <taxon>Burkholderiaceae</taxon>
        <taxon>Burkholderia</taxon>
        <taxon>Burkholderia cepacia complex</taxon>
    </lineage>
</organism>
<dbReference type="InterPro" id="IPR010998">
    <property type="entry name" value="Integrase_recombinase_N"/>
</dbReference>
<name>A0A107FVU6_9BURK</name>
<comment type="similarity">
    <text evidence="1">Belongs to the 'phage' integrase family.</text>
</comment>
<sequence>MRFDARTAKQLLPGAHLNIDGCPGLRLQATTSRRSWIYRYKSPVDGRMRQIKIGEWPALSIAVAAVEWERLRDERNAGNDPALTKRQAHGSVGVMVQQGDSLTVRDVCTAYLEGHVERNRKSKGAAEVARMFRTMIGDIAELPAAELTRERAFSKIDSFRHIPVQASKLRLELGAAWDYALDAGRLLESTPNWWRQIMRGRLRSKGRRIGGQPIGTVKRFLSDVEAGVLVNWLPNFSRNVEDALTLYLWTGTRGGEIAAMEGTEITDEPDGLWWTIPKAKTKNARHESATDLRVPLVGRADAIVRRRRERYGKGWLFPAERGGHMEQKVFGQAVHFHMPYSETRPEQDRPRLPVAHWAPHDLRRTARTMLAALGCPYEIGEAIIGHMLPGVGGIYNRHSYDAERRHWLVKLDEKLEAVTQAHQTSPSSGRSRS</sequence>
<keyword evidence="3" id="KW-0238">DNA-binding</keyword>
<evidence type="ECO:0000313" key="6">
    <source>
        <dbReference type="EMBL" id="KWD98286.1"/>
    </source>
</evidence>
<proteinExistence type="inferred from homology"/>
<feature type="domain" description="Tyr recombinase" evidence="5">
    <location>
        <begin position="216"/>
        <end position="408"/>
    </location>
</feature>
<dbReference type="InterPro" id="IPR002104">
    <property type="entry name" value="Integrase_catalytic"/>
</dbReference>
<dbReference type="GO" id="GO:0016787">
    <property type="term" value="F:hydrolase activity"/>
    <property type="evidence" value="ECO:0007669"/>
    <property type="project" value="UniProtKB-KW"/>
</dbReference>
<dbReference type="PROSITE" id="PS51898">
    <property type="entry name" value="TYR_RECOMBINASE"/>
    <property type="match status" value="1"/>
</dbReference>
<dbReference type="Pfam" id="PF13356">
    <property type="entry name" value="Arm-DNA-bind_3"/>
    <property type="match status" value="1"/>
</dbReference>
<dbReference type="PANTHER" id="PTHR30629:SF2">
    <property type="entry name" value="PROPHAGE INTEGRASE INTS-RELATED"/>
    <property type="match status" value="1"/>
</dbReference>
<dbReference type="AlphaFoldDB" id="A0A107FVU6"/>
<dbReference type="OrthoDB" id="9775880at2"/>
<keyword evidence="2" id="KW-0229">DNA integration</keyword>
<comment type="caution">
    <text evidence="6">The sequence shown here is derived from an EMBL/GenBank/DDBJ whole genome shotgun (WGS) entry which is preliminary data.</text>
</comment>
<dbReference type="EMBL" id="LPIX01000076">
    <property type="protein sequence ID" value="KWD98286.1"/>
    <property type="molecule type" value="Genomic_DNA"/>
</dbReference>
<dbReference type="Gene3D" id="1.10.150.130">
    <property type="match status" value="1"/>
</dbReference>
<dbReference type="GO" id="GO:0015074">
    <property type="term" value="P:DNA integration"/>
    <property type="evidence" value="ECO:0007669"/>
    <property type="project" value="UniProtKB-KW"/>
</dbReference>
<keyword evidence="6" id="KW-0378">Hydrolase</keyword>
<dbReference type="GO" id="GO:0003677">
    <property type="term" value="F:DNA binding"/>
    <property type="evidence" value="ECO:0007669"/>
    <property type="project" value="UniProtKB-KW"/>
</dbReference>
<evidence type="ECO:0000259" key="5">
    <source>
        <dbReference type="PROSITE" id="PS51898"/>
    </source>
</evidence>
<dbReference type="InterPro" id="IPR050808">
    <property type="entry name" value="Phage_Integrase"/>
</dbReference>
<dbReference type="Gene3D" id="3.30.160.390">
    <property type="entry name" value="Integrase, DNA-binding domain"/>
    <property type="match status" value="1"/>
</dbReference>
<dbReference type="InterPro" id="IPR013762">
    <property type="entry name" value="Integrase-like_cat_sf"/>
</dbReference>
<dbReference type="RefSeq" id="WP_059834928.1">
    <property type="nucleotide sequence ID" value="NZ_LPAX01000055.1"/>
</dbReference>